<dbReference type="AlphaFoldDB" id="A0A975WUN3"/>
<dbReference type="SUPFAM" id="SSF54506">
    <property type="entry name" value="Diaminopimelate epimerase-like"/>
    <property type="match status" value="2"/>
</dbReference>
<accession>A0A975WUN3</accession>
<reference evidence="3 4" key="1">
    <citation type="submission" date="2018-01" db="EMBL/GenBank/DDBJ databases">
        <authorList>
            <person name="Clerissi C."/>
        </authorList>
    </citation>
    <scope>NUCLEOTIDE SEQUENCE [LARGE SCALE GENOMIC DNA]</scope>
    <source>
        <strain evidence="3">Cupriavidus sp. LMG 19464</strain>
    </source>
</reference>
<protein>
    <submittedName>
        <fullName evidence="3">3-methylitaconate isomerase</fullName>
        <ecNumber evidence="3">5.3.3.6</ecNumber>
    </submittedName>
</protein>
<proteinExistence type="inferred from homology"/>
<evidence type="ECO:0000313" key="4">
    <source>
        <dbReference type="Proteomes" id="UP000256780"/>
    </source>
</evidence>
<keyword evidence="2 3" id="KW-0413">Isomerase</keyword>
<dbReference type="PANTHER" id="PTHR43709">
    <property type="entry name" value="ACONITATE ISOMERASE-RELATED"/>
    <property type="match status" value="1"/>
</dbReference>
<evidence type="ECO:0000256" key="1">
    <source>
        <dbReference type="ARBA" id="ARBA00007673"/>
    </source>
</evidence>
<dbReference type="Pfam" id="PF04303">
    <property type="entry name" value="PrpF"/>
    <property type="match status" value="1"/>
</dbReference>
<dbReference type="PANTHER" id="PTHR43709:SF2">
    <property type="entry name" value="DUF453 DOMAIN PROTEIN (AFU_ORTHOLOGUE AFUA_6G00360)"/>
    <property type="match status" value="1"/>
</dbReference>
<dbReference type="RefSeq" id="WP_116356359.1">
    <property type="nucleotide sequence ID" value="NZ_LT976853.1"/>
</dbReference>
<dbReference type="Gene3D" id="3.10.310.10">
    <property type="entry name" value="Diaminopimelate Epimerase, Chain A, domain 1"/>
    <property type="match status" value="2"/>
</dbReference>
<comment type="similarity">
    <text evidence="1">Belongs to the PrpF family.</text>
</comment>
<dbReference type="Proteomes" id="UP000256780">
    <property type="component" value="Chromosome CBM2587_a"/>
</dbReference>
<dbReference type="EMBL" id="OFSQ01000004">
    <property type="protein sequence ID" value="SOY45489.1"/>
    <property type="molecule type" value="Genomic_DNA"/>
</dbReference>
<evidence type="ECO:0000313" key="3">
    <source>
        <dbReference type="EMBL" id="SOY45489.1"/>
    </source>
</evidence>
<comment type="caution">
    <text evidence="3">The sequence shown here is derived from an EMBL/GenBank/DDBJ whole genome shotgun (WGS) entry which is preliminary data.</text>
</comment>
<dbReference type="InterPro" id="IPR007400">
    <property type="entry name" value="PrpF-like"/>
</dbReference>
<dbReference type="OrthoDB" id="9779763at2"/>
<dbReference type="GO" id="GO:0050100">
    <property type="term" value="F:methylitaconate delta-isomerase activity"/>
    <property type="evidence" value="ECO:0007669"/>
    <property type="project" value="UniProtKB-EC"/>
</dbReference>
<dbReference type="EC" id="5.3.3.6" evidence="3"/>
<name>A0A975WUN3_9BURK</name>
<sequence length="384" mass="40222">MYSDQFAIPCVLMRGGTSKALFFHANDLPGPGPERDTLLKRAMGTPDVLQIDGMGGSRLVTSKVAIISRSSRPDADVDYTFAQADVERDRIGYDGNCGNISSAVGPFAIDEGLVDAVEPVTTVRIYNTNTDKLLIARVQVAGGKARVTGDCAIAGVPGTGAEILMDYAGTVGAKTGRLLPTGNVVDRITLSDGRTVEATLCDVANPCVFVAAASLGLTGSELPPEISANEALIETIGEIQSRAGEMLGLWPRWQDVKLPGLPLFVMVAPPADFTDMAGAGQRAEQMDLHARLVFLGKCHDSMAGTGSMCTAAASRLPDSIVHQALGAPAAVGGELRIGHPLGVMPVRVEANAGARPEDTSFAVLGLARTARRLMSGEIHVPRDY</sequence>
<evidence type="ECO:0000256" key="2">
    <source>
        <dbReference type="ARBA" id="ARBA00023235"/>
    </source>
</evidence>
<organism evidence="3 4">
    <name type="scientific">Cupriavidus taiwanensis</name>
    <dbReference type="NCBI Taxonomy" id="164546"/>
    <lineage>
        <taxon>Bacteria</taxon>
        <taxon>Pseudomonadati</taxon>
        <taxon>Pseudomonadota</taxon>
        <taxon>Betaproteobacteria</taxon>
        <taxon>Burkholderiales</taxon>
        <taxon>Burkholderiaceae</taxon>
        <taxon>Cupriavidus</taxon>
    </lineage>
</organism>
<gene>
    <name evidence="3" type="primary">mii</name>
    <name evidence="3" type="ORF">CBM2587_A120090</name>
</gene>